<keyword evidence="2" id="KW-1185">Reference proteome</keyword>
<dbReference type="InParanoid" id="A0A6L2PFH4"/>
<protein>
    <submittedName>
        <fullName evidence="1">Uncharacterized protein</fullName>
    </submittedName>
</protein>
<proteinExistence type="predicted"/>
<name>A0A6L2PFH4_COPFO</name>
<evidence type="ECO:0000313" key="1">
    <source>
        <dbReference type="EMBL" id="GFG29325.1"/>
    </source>
</evidence>
<reference evidence="2" key="1">
    <citation type="submission" date="2020-01" db="EMBL/GenBank/DDBJ databases">
        <title>Draft genome sequence of the Termite Coptotermes fromosanus.</title>
        <authorList>
            <person name="Itakura S."/>
            <person name="Yosikawa Y."/>
            <person name="Umezawa K."/>
        </authorList>
    </citation>
    <scope>NUCLEOTIDE SEQUENCE [LARGE SCALE GENOMIC DNA]</scope>
</reference>
<dbReference type="Proteomes" id="UP000502823">
    <property type="component" value="Unassembled WGS sequence"/>
</dbReference>
<dbReference type="OrthoDB" id="5984008at2759"/>
<evidence type="ECO:0000313" key="2">
    <source>
        <dbReference type="Proteomes" id="UP000502823"/>
    </source>
</evidence>
<dbReference type="EMBL" id="BLKM01006964">
    <property type="protein sequence ID" value="GFG29325.1"/>
    <property type="molecule type" value="Genomic_DNA"/>
</dbReference>
<dbReference type="AlphaFoldDB" id="A0A6L2PFH4"/>
<comment type="caution">
    <text evidence="1">The sequence shown here is derived from an EMBL/GenBank/DDBJ whole genome shotgun (WGS) entry which is preliminary data.</text>
</comment>
<dbReference type="Gene3D" id="1.10.287.70">
    <property type="match status" value="1"/>
</dbReference>
<accession>A0A6L2PFH4</accession>
<sequence length="118" mass="12840">MLQGAVKYSLRHSCPINCLINQSVTYVVYSVCVLSGTDVTPKAISSRMVYCLSFLSETVVLAACSGIHASFITNQQVTIPVDYLDGLLRPRTYKFGAPKDSTELTFFSVAVVITASIH</sequence>
<gene>
    <name evidence="1" type="ORF">Cfor_01220</name>
</gene>
<organism evidence="1 2">
    <name type="scientific">Coptotermes formosanus</name>
    <name type="common">Formosan subterranean termite</name>
    <dbReference type="NCBI Taxonomy" id="36987"/>
    <lineage>
        <taxon>Eukaryota</taxon>
        <taxon>Metazoa</taxon>
        <taxon>Ecdysozoa</taxon>
        <taxon>Arthropoda</taxon>
        <taxon>Hexapoda</taxon>
        <taxon>Insecta</taxon>
        <taxon>Pterygota</taxon>
        <taxon>Neoptera</taxon>
        <taxon>Polyneoptera</taxon>
        <taxon>Dictyoptera</taxon>
        <taxon>Blattodea</taxon>
        <taxon>Blattoidea</taxon>
        <taxon>Termitoidae</taxon>
        <taxon>Rhinotermitidae</taxon>
        <taxon>Coptotermes</taxon>
    </lineage>
</organism>